<dbReference type="OrthoDB" id="21499at2759"/>
<feature type="region of interest" description="Disordered" evidence="1">
    <location>
        <begin position="1"/>
        <end position="370"/>
    </location>
</feature>
<feature type="compositionally biased region" description="Acidic residues" evidence="1">
    <location>
        <begin position="325"/>
        <end position="344"/>
    </location>
</feature>
<evidence type="ECO:0000259" key="2">
    <source>
        <dbReference type="Pfam" id="PF13926"/>
    </source>
</evidence>
<feature type="compositionally biased region" description="Low complexity" evidence="1">
    <location>
        <begin position="200"/>
        <end position="210"/>
    </location>
</feature>
<comment type="caution">
    <text evidence="3">The sequence shown here is derived from an EMBL/GenBank/DDBJ whole genome shotgun (WGS) entry which is preliminary data.</text>
</comment>
<feature type="domain" description="DUF4211" evidence="2">
    <location>
        <begin position="387"/>
        <end position="519"/>
    </location>
</feature>
<dbReference type="Pfam" id="PF13926">
    <property type="entry name" value="DUF4211"/>
    <property type="match status" value="1"/>
</dbReference>
<feature type="non-terminal residue" evidence="3">
    <location>
        <position position="1"/>
    </location>
</feature>
<reference evidence="3" key="2">
    <citation type="journal article" date="2023" name="IMA Fungus">
        <title>Comparative genomic study of the Penicillium genus elucidates a diverse pangenome and 15 lateral gene transfer events.</title>
        <authorList>
            <person name="Petersen C."/>
            <person name="Sorensen T."/>
            <person name="Nielsen M.R."/>
            <person name="Sondergaard T.E."/>
            <person name="Sorensen J.L."/>
            <person name="Fitzpatrick D.A."/>
            <person name="Frisvad J.C."/>
            <person name="Nielsen K.L."/>
        </authorList>
    </citation>
    <scope>NUCLEOTIDE SEQUENCE</scope>
    <source>
        <strain evidence="3">IBT 3081</strain>
    </source>
</reference>
<evidence type="ECO:0000313" key="4">
    <source>
        <dbReference type="Proteomes" id="UP001147752"/>
    </source>
</evidence>
<feature type="compositionally biased region" description="Acidic residues" evidence="1">
    <location>
        <begin position="521"/>
        <end position="540"/>
    </location>
</feature>
<evidence type="ECO:0000256" key="1">
    <source>
        <dbReference type="SAM" id="MobiDB-lite"/>
    </source>
</evidence>
<dbReference type="GeneID" id="81457432"/>
<feature type="region of interest" description="Disordered" evidence="1">
    <location>
        <begin position="520"/>
        <end position="550"/>
    </location>
</feature>
<gene>
    <name evidence="3" type="ORF">N7517_000519</name>
</gene>
<dbReference type="Proteomes" id="UP001147752">
    <property type="component" value="Unassembled WGS sequence"/>
</dbReference>
<sequence>STVILSLSRNATPQIEKKQTRLAFAPTAASPSADVSPEQSNRYATLKYDNPSLGTYRPPKAPKIKSETTPEKERPKLPTKTRSNDKPAKDQSDNESLDEPIIPASQKRKQAAPHENLDVVVLSPPKLEDTQDAKNILSKKSQRSLQFPKKHTETNVSDSEELSRPRRTLKRKAVSSPIDPSDSDEPVASSVVKRRRSTRGGHSSSSPVLLSDDDSNESVAPSTVKRRRVARPAEISKSDDEDSDEPLPSSPVKRLRRGQEKETSQPPQTPRHISKQAKLDIAEDLEDLQDSVVKKSRTRGRNFESARDKRMKHLEALRRRRAGVEPEDDEEEEEYDEDEDDSDVQEIARPGSDASPSGRGLWRHHDDDSDVESAIDANENLDRYEDDFVLEDEHDLGVPTEEIPFEFTRHAYKQPKEYFRDVIGWMVQNKLNPAFPRSDAMYKMAFMKLEDEVKGRAGSQLISSVWNPSFVYALQARPHIEIAAFPTEENHPCDACRRSGHPASSDIKLYGKAYSLQTLEPLEDDDNDSDDGDDSSDEDDGKERDRDGHVIPPENVRYFLGKQCKARAQLAHTLTHWRYHLNEWVIDFLERTGHMEADEILRRNDLSVKRKTRNANDVLDSMTGSGEVDKLWRDFHINLKSAREKEVCSCCVFKILS</sequence>
<reference evidence="3" key="1">
    <citation type="submission" date="2022-12" db="EMBL/GenBank/DDBJ databases">
        <authorList>
            <person name="Petersen C."/>
        </authorList>
    </citation>
    <scope>NUCLEOTIDE SEQUENCE</scope>
    <source>
        <strain evidence="3">IBT 3081</strain>
    </source>
</reference>
<name>A0A9W9SQ60_9EURO</name>
<dbReference type="GO" id="GO:0005634">
    <property type="term" value="C:nucleus"/>
    <property type="evidence" value="ECO:0007669"/>
    <property type="project" value="TreeGrafter"/>
</dbReference>
<dbReference type="PANTHER" id="PTHR14689:SF0">
    <property type="entry name" value="COILED-COIL DOMAIN-CONTAINING PROTEIN 82"/>
    <property type="match status" value="1"/>
</dbReference>
<evidence type="ECO:0000313" key="3">
    <source>
        <dbReference type="EMBL" id="KAJ5382608.1"/>
    </source>
</evidence>
<dbReference type="InterPro" id="IPR025451">
    <property type="entry name" value="DUF4211"/>
</dbReference>
<dbReference type="PANTHER" id="PTHR14689">
    <property type="entry name" value="PHORBOL-ESTER_DAG-TYPE DOMAIN-CONTAINING PROTEIN"/>
    <property type="match status" value="1"/>
</dbReference>
<proteinExistence type="predicted"/>
<dbReference type="AlphaFoldDB" id="A0A9W9SQ60"/>
<organism evidence="3 4">
    <name type="scientific">Penicillium concentricum</name>
    <dbReference type="NCBI Taxonomy" id="293559"/>
    <lineage>
        <taxon>Eukaryota</taxon>
        <taxon>Fungi</taxon>
        <taxon>Dikarya</taxon>
        <taxon>Ascomycota</taxon>
        <taxon>Pezizomycotina</taxon>
        <taxon>Eurotiomycetes</taxon>
        <taxon>Eurotiomycetidae</taxon>
        <taxon>Eurotiales</taxon>
        <taxon>Aspergillaceae</taxon>
        <taxon>Penicillium</taxon>
    </lineage>
</organism>
<feature type="compositionally biased region" description="Polar residues" evidence="1">
    <location>
        <begin position="1"/>
        <end position="13"/>
    </location>
</feature>
<feature type="compositionally biased region" description="Basic and acidic residues" evidence="1">
    <location>
        <begin position="64"/>
        <end position="92"/>
    </location>
</feature>
<keyword evidence="4" id="KW-1185">Reference proteome</keyword>
<protein>
    <recommendedName>
        <fullName evidence="2">DUF4211 domain-containing protein</fullName>
    </recommendedName>
</protein>
<accession>A0A9W9SQ60</accession>
<feature type="compositionally biased region" description="Basic and acidic residues" evidence="1">
    <location>
        <begin position="301"/>
        <end position="317"/>
    </location>
</feature>
<dbReference type="EMBL" id="JAPZBT010000001">
    <property type="protein sequence ID" value="KAJ5382608.1"/>
    <property type="molecule type" value="Genomic_DNA"/>
</dbReference>
<dbReference type="RefSeq" id="XP_056582384.1">
    <property type="nucleotide sequence ID" value="XM_056718249.1"/>
</dbReference>